<gene>
    <name evidence="3" type="ORF">AVDCRST_MAG47-2584</name>
</gene>
<evidence type="ECO:0000313" key="3">
    <source>
        <dbReference type="EMBL" id="CAA9387128.1"/>
    </source>
</evidence>
<dbReference type="AlphaFoldDB" id="A0A6J4NL34"/>
<proteinExistence type="predicted"/>
<feature type="signal peptide" evidence="2">
    <location>
        <begin position="1"/>
        <end position="29"/>
    </location>
</feature>
<evidence type="ECO:0000256" key="2">
    <source>
        <dbReference type="SAM" id="SignalP"/>
    </source>
</evidence>
<accession>A0A6J4NL34</accession>
<protein>
    <submittedName>
        <fullName evidence="3">Uncharacterized protein</fullName>
    </submittedName>
</protein>
<feature type="region of interest" description="Disordered" evidence="1">
    <location>
        <begin position="40"/>
        <end position="120"/>
    </location>
</feature>
<reference evidence="3" key="1">
    <citation type="submission" date="2020-02" db="EMBL/GenBank/DDBJ databases">
        <authorList>
            <person name="Meier V. D."/>
        </authorList>
    </citation>
    <scope>NUCLEOTIDE SEQUENCE</scope>
    <source>
        <strain evidence="3">AVDCRST_MAG47</strain>
    </source>
</reference>
<name>A0A6J4NL34_9ACTN</name>
<feature type="chain" id="PRO_5026928838" evidence="2">
    <location>
        <begin position="30"/>
        <end position="120"/>
    </location>
</feature>
<dbReference type="EMBL" id="CADCUK010000166">
    <property type="protein sequence ID" value="CAA9387128.1"/>
    <property type="molecule type" value="Genomic_DNA"/>
</dbReference>
<sequence>MNTASARLKALLAGGAALAAFGLTAPVMADGANDPCSGAGHSYCPTNVGAPSGNGNGNGKAVGKPAAGTVGNADSKNPPGQAPDGSDSNNGYECDGNSGIGKTNPAHTGCSDPDPYDPNN</sequence>
<keyword evidence="2" id="KW-0732">Signal</keyword>
<organism evidence="3">
    <name type="scientific">uncultured Nocardioidaceae bacterium</name>
    <dbReference type="NCBI Taxonomy" id="253824"/>
    <lineage>
        <taxon>Bacteria</taxon>
        <taxon>Bacillati</taxon>
        <taxon>Actinomycetota</taxon>
        <taxon>Actinomycetes</taxon>
        <taxon>Propionibacteriales</taxon>
        <taxon>Nocardioidaceae</taxon>
        <taxon>environmental samples</taxon>
    </lineage>
</organism>
<evidence type="ECO:0000256" key="1">
    <source>
        <dbReference type="SAM" id="MobiDB-lite"/>
    </source>
</evidence>